<sequence>MALFVPQLPEFGSDSEGLSREAVLFYITAIVILFELVDRVLLPYLARIYIYDNNIDEDVNIDTPQEPAYASAFGDGIPVIYPDGSCDIVTEVPPEAIVIPDALIDRICDRALRWFEYESDDSSTSRESVRDARSQILKARAQETSSLYIVADGQCEVIKDDGDVLEGAFKVPESVIEFVEEQIAKSLEAK</sequence>
<evidence type="ECO:0000313" key="1">
    <source>
        <dbReference type="EMBL" id="KAJ6258753.1"/>
    </source>
</evidence>
<reference evidence="1" key="1">
    <citation type="submission" date="2023-01" db="EMBL/GenBank/DDBJ databases">
        <title>The chitinases involved in constricting ring structure development in the nematode-trapping fungus Drechslerella dactyloides.</title>
        <authorList>
            <person name="Wang R."/>
            <person name="Zhang L."/>
            <person name="Tang P."/>
            <person name="Li S."/>
            <person name="Liang L."/>
        </authorList>
    </citation>
    <scope>NUCLEOTIDE SEQUENCE</scope>
    <source>
        <strain evidence="1">YMF1.00031</strain>
    </source>
</reference>
<proteinExistence type="predicted"/>
<organism evidence="1 2">
    <name type="scientific">Drechslerella dactyloides</name>
    <name type="common">Nematode-trapping fungus</name>
    <name type="synonym">Arthrobotrys dactyloides</name>
    <dbReference type="NCBI Taxonomy" id="74499"/>
    <lineage>
        <taxon>Eukaryota</taxon>
        <taxon>Fungi</taxon>
        <taxon>Dikarya</taxon>
        <taxon>Ascomycota</taxon>
        <taxon>Pezizomycotina</taxon>
        <taxon>Orbiliomycetes</taxon>
        <taxon>Orbiliales</taxon>
        <taxon>Orbiliaceae</taxon>
        <taxon>Drechslerella</taxon>
    </lineage>
</organism>
<dbReference type="EMBL" id="JAQGDS010000008">
    <property type="protein sequence ID" value="KAJ6258753.1"/>
    <property type="molecule type" value="Genomic_DNA"/>
</dbReference>
<accession>A0AAD6IU69</accession>
<protein>
    <submittedName>
        <fullName evidence="1">Uncharacterized protein</fullName>
    </submittedName>
</protein>
<dbReference type="AlphaFoldDB" id="A0AAD6IU69"/>
<name>A0AAD6IU69_DREDA</name>
<gene>
    <name evidence="1" type="ORF">Dda_6806</name>
</gene>
<keyword evidence="2" id="KW-1185">Reference proteome</keyword>
<evidence type="ECO:0000313" key="2">
    <source>
        <dbReference type="Proteomes" id="UP001221413"/>
    </source>
</evidence>
<dbReference type="Proteomes" id="UP001221413">
    <property type="component" value="Unassembled WGS sequence"/>
</dbReference>
<comment type="caution">
    <text evidence="1">The sequence shown here is derived from an EMBL/GenBank/DDBJ whole genome shotgun (WGS) entry which is preliminary data.</text>
</comment>